<sequence length="321" mass="34725">MAEKKIQENPIPDGSHTDVTDKQKDVAKLPIIKVTPPPTIPVQVPRLTISSFTKTPPNELYRKLLPALLFILTFVTVMTMLLIYMDTFALGAQQFRQNMTQDKELASISAESPTLVAYVRQLHLAPRPPRVPPPPPEPTPRVAVLDRVLGELHNGTLVEFLVRGPRDATAAFLQRARGWRGVAVRAAPRDFLALRGAVALHACLAAGAHPRVVSYEEAEAGGGVFRSRVLCLPLLTVLLAADAPRAHYTALAGPAAPAALEALPFAGLRLRVIDFRSTDPAALARTTRVLLARNYTVAATFDDGIMYALDDAADADADADE</sequence>
<dbReference type="GeneID" id="113399602"/>
<name>A0A8B8IE45_VANTA</name>
<keyword evidence="2" id="KW-0812">Transmembrane</keyword>
<dbReference type="Proteomes" id="UP001652626">
    <property type="component" value="Chromosome 24"/>
</dbReference>
<feature type="region of interest" description="Disordered" evidence="1">
    <location>
        <begin position="1"/>
        <end position="20"/>
    </location>
</feature>
<accession>A0A8B8IE45</accession>
<keyword evidence="2" id="KW-0472">Membrane</keyword>
<evidence type="ECO:0000256" key="1">
    <source>
        <dbReference type="SAM" id="MobiDB-lite"/>
    </source>
</evidence>
<dbReference type="GO" id="GO:0005886">
    <property type="term" value="C:plasma membrane"/>
    <property type="evidence" value="ECO:0007669"/>
    <property type="project" value="TreeGrafter"/>
</dbReference>
<keyword evidence="3" id="KW-1185">Reference proteome</keyword>
<dbReference type="OMA" id="AYIREVQ"/>
<evidence type="ECO:0000313" key="3">
    <source>
        <dbReference type="Proteomes" id="UP001652626"/>
    </source>
</evidence>
<dbReference type="InterPro" id="IPR053202">
    <property type="entry name" value="EGF_Rcpt_Signaling_Reg"/>
</dbReference>
<organism evidence="3 4">
    <name type="scientific">Vanessa tameamea</name>
    <name type="common">Kamehameha butterfly</name>
    <dbReference type="NCBI Taxonomy" id="334116"/>
    <lineage>
        <taxon>Eukaryota</taxon>
        <taxon>Metazoa</taxon>
        <taxon>Ecdysozoa</taxon>
        <taxon>Arthropoda</taxon>
        <taxon>Hexapoda</taxon>
        <taxon>Insecta</taxon>
        <taxon>Pterygota</taxon>
        <taxon>Neoptera</taxon>
        <taxon>Endopterygota</taxon>
        <taxon>Lepidoptera</taxon>
        <taxon>Glossata</taxon>
        <taxon>Ditrysia</taxon>
        <taxon>Papilionoidea</taxon>
        <taxon>Nymphalidae</taxon>
        <taxon>Nymphalinae</taxon>
        <taxon>Vanessa</taxon>
    </lineage>
</organism>
<gene>
    <name evidence="4" type="primary">LOC113399602</name>
</gene>
<dbReference type="GO" id="GO:0006888">
    <property type="term" value="P:endoplasmic reticulum to Golgi vesicle-mediated transport"/>
    <property type="evidence" value="ECO:0007669"/>
    <property type="project" value="TreeGrafter"/>
</dbReference>
<dbReference type="GO" id="GO:0005794">
    <property type="term" value="C:Golgi apparatus"/>
    <property type="evidence" value="ECO:0007669"/>
    <property type="project" value="TreeGrafter"/>
</dbReference>
<keyword evidence="2" id="KW-1133">Transmembrane helix</keyword>
<dbReference type="PANTHER" id="PTHR34009:SF2">
    <property type="entry name" value="PROTEIN STAR"/>
    <property type="match status" value="1"/>
</dbReference>
<dbReference type="AlphaFoldDB" id="A0A8B8IE45"/>
<reference evidence="4" key="1">
    <citation type="submission" date="2025-08" db="UniProtKB">
        <authorList>
            <consortium name="RefSeq"/>
        </authorList>
    </citation>
    <scope>IDENTIFICATION</scope>
    <source>
        <tissue evidence="4">Whole body</tissue>
    </source>
</reference>
<dbReference type="OrthoDB" id="6357215at2759"/>
<dbReference type="GO" id="GO:0031902">
    <property type="term" value="C:late endosome membrane"/>
    <property type="evidence" value="ECO:0007669"/>
    <property type="project" value="TreeGrafter"/>
</dbReference>
<feature type="transmembrane region" description="Helical" evidence="2">
    <location>
        <begin position="64"/>
        <end position="85"/>
    </location>
</feature>
<proteinExistence type="predicted"/>
<evidence type="ECO:0000313" key="4">
    <source>
        <dbReference type="RefSeq" id="XP_026494552.2"/>
    </source>
</evidence>
<dbReference type="GO" id="GO:0005789">
    <property type="term" value="C:endoplasmic reticulum membrane"/>
    <property type="evidence" value="ECO:0007669"/>
    <property type="project" value="TreeGrafter"/>
</dbReference>
<dbReference type="RefSeq" id="XP_026494552.2">
    <property type="nucleotide sequence ID" value="XM_026638767.2"/>
</dbReference>
<protein>
    <submittedName>
        <fullName evidence="4">Protein Star</fullName>
    </submittedName>
</protein>
<dbReference type="PANTHER" id="PTHR34009">
    <property type="entry name" value="PROTEIN STAR"/>
    <property type="match status" value="1"/>
</dbReference>
<evidence type="ECO:0000256" key="2">
    <source>
        <dbReference type="SAM" id="Phobius"/>
    </source>
</evidence>
<dbReference type="GO" id="GO:0016197">
    <property type="term" value="P:endosomal transport"/>
    <property type="evidence" value="ECO:0007669"/>
    <property type="project" value="TreeGrafter"/>
</dbReference>